<evidence type="ECO:0000256" key="1">
    <source>
        <dbReference type="SAM" id="MobiDB-lite"/>
    </source>
</evidence>
<gene>
    <name evidence="2" type="ORF">GSTENG00009311001</name>
</gene>
<organism evidence="2">
    <name type="scientific">Tetraodon nigroviridis</name>
    <name type="common">Spotted green pufferfish</name>
    <name type="synonym">Chelonodon nigroviridis</name>
    <dbReference type="NCBI Taxonomy" id="99883"/>
    <lineage>
        <taxon>Eukaryota</taxon>
        <taxon>Metazoa</taxon>
        <taxon>Chordata</taxon>
        <taxon>Craniata</taxon>
        <taxon>Vertebrata</taxon>
        <taxon>Euteleostomi</taxon>
        <taxon>Actinopterygii</taxon>
        <taxon>Neopterygii</taxon>
        <taxon>Teleostei</taxon>
        <taxon>Neoteleostei</taxon>
        <taxon>Acanthomorphata</taxon>
        <taxon>Eupercaria</taxon>
        <taxon>Tetraodontiformes</taxon>
        <taxon>Tetradontoidea</taxon>
        <taxon>Tetraodontidae</taxon>
        <taxon>Tetraodon</taxon>
    </lineage>
</organism>
<protein>
    <submittedName>
        <fullName evidence="2">Chromosome undetermined SCAF10988, whole genome shotgun sequence</fullName>
    </submittedName>
</protein>
<dbReference type="KEGG" id="tng:GSTEN00009311G001"/>
<feature type="region of interest" description="Disordered" evidence="1">
    <location>
        <begin position="61"/>
        <end position="106"/>
    </location>
</feature>
<sequence>METIDLDLPAFMGTLFSYAANPGLIIPAVLLMVYVSRLAIYYLNSVSEAYQKSNIELKKKMQMARDEEKNRRNNTDSTNQVMKDLEDLLPNQSLAPPAPPPESGQCAVGQKNYLVILLN</sequence>
<proteinExistence type="predicted"/>
<dbReference type="EMBL" id="CAAE01010988">
    <property type="protein sequence ID" value="CAF93597.1"/>
    <property type="molecule type" value="Genomic_DNA"/>
</dbReference>
<feature type="compositionally biased region" description="Basic and acidic residues" evidence="1">
    <location>
        <begin position="61"/>
        <end position="74"/>
    </location>
</feature>
<dbReference type="AlphaFoldDB" id="Q4T0I5"/>
<reference evidence="2" key="2">
    <citation type="submission" date="2004-02" db="EMBL/GenBank/DDBJ databases">
        <authorList>
            <consortium name="Genoscope"/>
            <consortium name="Whitehead Institute Centre for Genome Research"/>
        </authorList>
    </citation>
    <scope>NUCLEOTIDE SEQUENCE</scope>
</reference>
<dbReference type="OrthoDB" id="8938419at2759"/>
<evidence type="ECO:0000313" key="2">
    <source>
        <dbReference type="EMBL" id="CAF93597.1"/>
    </source>
</evidence>
<name>Q4T0I5_TETNG</name>
<reference evidence="2" key="1">
    <citation type="journal article" date="2004" name="Nature">
        <title>Genome duplication in the teleost fish Tetraodon nigroviridis reveals the early vertebrate proto-karyotype.</title>
        <authorList>
            <person name="Jaillon O."/>
            <person name="Aury J.-M."/>
            <person name="Brunet F."/>
            <person name="Petit J.-L."/>
            <person name="Stange-Thomann N."/>
            <person name="Mauceli E."/>
            <person name="Bouneau L."/>
            <person name="Fischer C."/>
            <person name="Ozouf-Costaz C."/>
            <person name="Bernot A."/>
            <person name="Nicaud S."/>
            <person name="Jaffe D."/>
            <person name="Fisher S."/>
            <person name="Lutfalla G."/>
            <person name="Dossat C."/>
            <person name="Segurens B."/>
            <person name="Dasilva C."/>
            <person name="Salanoubat M."/>
            <person name="Levy M."/>
            <person name="Boudet N."/>
            <person name="Castellano S."/>
            <person name="Anthouard V."/>
            <person name="Jubin C."/>
            <person name="Castelli V."/>
            <person name="Katinka M."/>
            <person name="Vacherie B."/>
            <person name="Biemont C."/>
            <person name="Skalli Z."/>
            <person name="Cattolico L."/>
            <person name="Poulain J."/>
            <person name="De Berardinis V."/>
            <person name="Cruaud C."/>
            <person name="Duprat S."/>
            <person name="Brottier P."/>
            <person name="Coutanceau J.-P."/>
            <person name="Gouzy J."/>
            <person name="Parra G."/>
            <person name="Lardier G."/>
            <person name="Chapple C."/>
            <person name="McKernan K.J."/>
            <person name="McEwan P."/>
            <person name="Bosak S."/>
            <person name="Kellis M."/>
            <person name="Volff J.-N."/>
            <person name="Guigo R."/>
            <person name="Zody M.C."/>
            <person name="Mesirov J."/>
            <person name="Lindblad-Toh K."/>
            <person name="Birren B."/>
            <person name="Nusbaum C."/>
            <person name="Kahn D."/>
            <person name="Robinson-Rechavi M."/>
            <person name="Laudet V."/>
            <person name="Schachter V."/>
            <person name="Quetier F."/>
            <person name="Saurin W."/>
            <person name="Scarpelli C."/>
            <person name="Wincker P."/>
            <person name="Lander E.S."/>
            <person name="Weissenbach J."/>
            <person name="Roest Crollius H."/>
        </authorList>
    </citation>
    <scope>NUCLEOTIDE SEQUENCE [LARGE SCALE GENOMIC DNA]</scope>
</reference>
<accession>Q4T0I5</accession>